<organism evidence="2 3">
    <name type="scientific">Marasmius crinis-equi</name>
    <dbReference type="NCBI Taxonomy" id="585013"/>
    <lineage>
        <taxon>Eukaryota</taxon>
        <taxon>Fungi</taxon>
        <taxon>Dikarya</taxon>
        <taxon>Basidiomycota</taxon>
        <taxon>Agaricomycotina</taxon>
        <taxon>Agaricomycetes</taxon>
        <taxon>Agaricomycetidae</taxon>
        <taxon>Agaricales</taxon>
        <taxon>Marasmiineae</taxon>
        <taxon>Marasmiaceae</taxon>
        <taxon>Marasmius</taxon>
    </lineage>
</organism>
<feature type="compositionally biased region" description="Low complexity" evidence="1">
    <location>
        <begin position="55"/>
        <end position="71"/>
    </location>
</feature>
<feature type="region of interest" description="Disordered" evidence="1">
    <location>
        <begin position="40"/>
        <end position="124"/>
    </location>
</feature>
<dbReference type="EMBL" id="JBAHYK010000292">
    <property type="protein sequence ID" value="KAL0575585.1"/>
    <property type="molecule type" value="Genomic_DNA"/>
</dbReference>
<name>A0ABR3FK95_9AGAR</name>
<dbReference type="InterPro" id="IPR027921">
    <property type="entry name" value="NOPCHAP1"/>
</dbReference>
<dbReference type="PANTHER" id="PTHR28674:SF1">
    <property type="entry name" value="NOP PROTEIN CHAPERONE 1"/>
    <property type="match status" value="1"/>
</dbReference>
<dbReference type="Proteomes" id="UP001465976">
    <property type="component" value="Unassembled WGS sequence"/>
</dbReference>
<dbReference type="Pfam" id="PF15370">
    <property type="entry name" value="NOPCHAP1"/>
    <property type="match status" value="1"/>
</dbReference>
<evidence type="ECO:0000313" key="3">
    <source>
        <dbReference type="Proteomes" id="UP001465976"/>
    </source>
</evidence>
<feature type="region of interest" description="Disordered" evidence="1">
    <location>
        <begin position="1"/>
        <end position="26"/>
    </location>
</feature>
<comment type="caution">
    <text evidence="2">The sequence shown here is derived from an EMBL/GenBank/DDBJ whole genome shotgun (WGS) entry which is preliminary data.</text>
</comment>
<evidence type="ECO:0000313" key="2">
    <source>
        <dbReference type="EMBL" id="KAL0575585.1"/>
    </source>
</evidence>
<reference evidence="2 3" key="1">
    <citation type="submission" date="2024-02" db="EMBL/GenBank/DDBJ databases">
        <title>A draft genome for the cacao thread blight pathogen Marasmius crinis-equi.</title>
        <authorList>
            <person name="Cohen S.P."/>
            <person name="Baruah I.K."/>
            <person name="Amoako-Attah I."/>
            <person name="Bukari Y."/>
            <person name="Meinhardt L.W."/>
            <person name="Bailey B.A."/>
        </authorList>
    </citation>
    <scope>NUCLEOTIDE SEQUENCE [LARGE SCALE GENOMIC DNA]</scope>
    <source>
        <strain evidence="2 3">GH-76</strain>
    </source>
</reference>
<feature type="compositionally biased region" description="Acidic residues" evidence="1">
    <location>
        <begin position="72"/>
        <end position="84"/>
    </location>
</feature>
<evidence type="ECO:0000256" key="1">
    <source>
        <dbReference type="SAM" id="MobiDB-lite"/>
    </source>
</evidence>
<dbReference type="PANTHER" id="PTHR28674">
    <property type="entry name" value="SIMILAR TO DNA SEGMENT, CHR 10, WAYNE STATE UNIVERSITY 102,-EXPRESSED"/>
    <property type="match status" value="1"/>
</dbReference>
<keyword evidence="3" id="KW-1185">Reference proteome</keyword>
<proteinExistence type="predicted"/>
<accession>A0ABR3FK95</accession>
<gene>
    <name evidence="2" type="ORF">V5O48_006401</name>
</gene>
<sequence>MEASNAELAQQMETDPKSVDIENITEGMEQYIEMNLGLGVFTTKPNSSPDKDTEMSPSTSESSDSNSMSTEDSSDQEYDSDSSDESGIISSFLPPHLVATKSRMIKPLPRRSLSDRFQQQQRDRVRPHIAMLSSGSRSDVNLDANTVDMTVEHPTSVSL</sequence>
<protein>
    <submittedName>
        <fullName evidence="2">Uncharacterized protein</fullName>
    </submittedName>
</protein>